<dbReference type="AlphaFoldDB" id="A0A8T0GWE7"/>
<dbReference type="InterPro" id="IPR036770">
    <property type="entry name" value="Ankyrin_rpt-contain_sf"/>
</dbReference>
<dbReference type="Pfam" id="PF00023">
    <property type="entry name" value="Ank"/>
    <property type="match status" value="1"/>
</dbReference>
<dbReference type="Pfam" id="PF12796">
    <property type="entry name" value="Ank_2"/>
    <property type="match status" value="1"/>
</dbReference>
<dbReference type="PROSITE" id="PS50297">
    <property type="entry name" value="ANK_REP_REGION"/>
    <property type="match status" value="1"/>
</dbReference>
<protein>
    <submittedName>
        <fullName evidence="5">Uncharacterized protein</fullName>
    </submittedName>
</protein>
<name>A0A8T0GWE7_CERPU</name>
<keyword evidence="2 3" id="KW-0040">ANK repeat</keyword>
<feature type="signal peptide" evidence="4">
    <location>
        <begin position="1"/>
        <end position="31"/>
    </location>
</feature>
<dbReference type="PANTHER" id="PTHR24161:SF85">
    <property type="entry name" value="PALMITOYLTRANSFERASE HIP14"/>
    <property type="match status" value="1"/>
</dbReference>
<dbReference type="SMART" id="SM00248">
    <property type="entry name" value="ANK"/>
    <property type="match status" value="2"/>
</dbReference>
<dbReference type="InterPro" id="IPR002110">
    <property type="entry name" value="Ankyrin_rpt"/>
</dbReference>
<evidence type="ECO:0000256" key="3">
    <source>
        <dbReference type="PROSITE-ProRule" id="PRU00023"/>
    </source>
</evidence>
<comment type="caution">
    <text evidence="5">The sequence shown here is derived from an EMBL/GenBank/DDBJ whole genome shotgun (WGS) entry which is preliminary data.</text>
</comment>
<evidence type="ECO:0000256" key="1">
    <source>
        <dbReference type="ARBA" id="ARBA00022737"/>
    </source>
</evidence>
<gene>
    <name evidence="5" type="ORF">KC19_9G160900</name>
</gene>
<dbReference type="Proteomes" id="UP000822688">
    <property type="component" value="Chromosome 9"/>
</dbReference>
<feature type="repeat" description="ANK" evidence="3">
    <location>
        <begin position="77"/>
        <end position="111"/>
    </location>
</feature>
<dbReference type="PROSITE" id="PS50088">
    <property type="entry name" value="ANK_REPEAT"/>
    <property type="match status" value="1"/>
</dbReference>
<dbReference type="Gene3D" id="1.25.40.20">
    <property type="entry name" value="Ankyrin repeat-containing domain"/>
    <property type="match status" value="1"/>
</dbReference>
<evidence type="ECO:0000256" key="2">
    <source>
        <dbReference type="ARBA" id="ARBA00023043"/>
    </source>
</evidence>
<feature type="chain" id="PRO_5035782606" evidence="4">
    <location>
        <begin position="32"/>
        <end position="137"/>
    </location>
</feature>
<dbReference type="PANTHER" id="PTHR24161">
    <property type="entry name" value="ANK_REP_REGION DOMAIN-CONTAINING PROTEIN-RELATED"/>
    <property type="match status" value="1"/>
</dbReference>
<dbReference type="SUPFAM" id="SSF48403">
    <property type="entry name" value="Ankyrin repeat"/>
    <property type="match status" value="1"/>
</dbReference>
<evidence type="ECO:0000256" key="4">
    <source>
        <dbReference type="SAM" id="SignalP"/>
    </source>
</evidence>
<sequence>MQLNMVMQKQSCVFLKSSILMLMLKTALIWACDCAHLPCVETLIRLSANINTKDTHAGRTAIHWAARAGNLPIVNNYGLTPLYLAKSKGHEGEAVFRYLLGEGAPYNDIKTIDIKKVEAEIARKMAKLAEENGESSE</sequence>
<keyword evidence="1" id="KW-0677">Repeat</keyword>
<keyword evidence="6" id="KW-1185">Reference proteome</keyword>
<dbReference type="EMBL" id="CM026430">
    <property type="protein sequence ID" value="KAG0562629.1"/>
    <property type="molecule type" value="Genomic_DNA"/>
</dbReference>
<accession>A0A8T0GWE7</accession>
<evidence type="ECO:0000313" key="6">
    <source>
        <dbReference type="Proteomes" id="UP000822688"/>
    </source>
</evidence>
<proteinExistence type="predicted"/>
<evidence type="ECO:0000313" key="5">
    <source>
        <dbReference type="EMBL" id="KAG0562629.1"/>
    </source>
</evidence>
<keyword evidence="4" id="KW-0732">Signal</keyword>
<reference evidence="5" key="1">
    <citation type="submission" date="2020-06" db="EMBL/GenBank/DDBJ databases">
        <title>WGS assembly of Ceratodon purpureus strain R40.</title>
        <authorList>
            <person name="Carey S.B."/>
            <person name="Jenkins J."/>
            <person name="Shu S."/>
            <person name="Lovell J.T."/>
            <person name="Sreedasyam A."/>
            <person name="Maumus F."/>
            <person name="Tiley G.P."/>
            <person name="Fernandez-Pozo N."/>
            <person name="Barry K."/>
            <person name="Chen C."/>
            <person name="Wang M."/>
            <person name="Lipzen A."/>
            <person name="Daum C."/>
            <person name="Saski C.A."/>
            <person name="Payton A.C."/>
            <person name="Mcbreen J.C."/>
            <person name="Conrad R.E."/>
            <person name="Kollar L.M."/>
            <person name="Olsson S."/>
            <person name="Huttunen S."/>
            <person name="Landis J.B."/>
            <person name="Wickett N.J."/>
            <person name="Johnson M.G."/>
            <person name="Rensing S.A."/>
            <person name="Grimwood J."/>
            <person name="Schmutz J."/>
            <person name="Mcdaniel S.F."/>
        </authorList>
    </citation>
    <scope>NUCLEOTIDE SEQUENCE</scope>
    <source>
        <strain evidence="5">R40</strain>
    </source>
</reference>
<organism evidence="5 6">
    <name type="scientific">Ceratodon purpureus</name>
    <name type="common">Fire moss</name>
    <name type="synonym">Dicranum purpureum</name>
    <dbReference type="NCBI Taxonomy" id="3225"/>
    <lineage>
        <taxon>Eukaryota</taxon>
        <taxon>Viridiplantae</taxon>
        <taxon>Streptophyta</taxon>
        <taxon>Embryophyta</taxon>
        <taxon>Bryophyta</taxon>
        <taxon>Bryophytina</taxon>
        <taxon>Bryopsida</taxon>
        <taxon>Dicranidae</taxon>
        <taxon>Pseudoditrichales</taxon>
        <taxon>Ditrichaceae</taxon>
        <taxon>Ceratodon</taxon>
    </lineage>
</organism>